<feature type="signal peptide" evidence="1">
    <location>
        <begin position="1"/>
        <end position="27"/>
    </location>
</feature>
<name>A0A512DA61_9CELL</name>
<evidence type="ECO:0000313" key="2">
    <source>
        <dbReference type="EMBL" id="GEO33267.1"/>
    </source>
</evidence>
<sequence length="396" mass="41107">MRRLRRALVCGAAAALALPLGVASAVADDEDDTVVIGDPVVVAEGLDSPRGLALDRRGSLWIAQAGSGGDGPCFPGVVGETCLGPSGRISVLHDPDQGVGTVRDHVTGLPSLAVEETGGEAIGPSDVAFDSQGRLLATIGLAADPGIRTRPEADGGIGPSPLASRLDTLNRLDRRSGALDLVADIGAHELSANPEEDDFDSNPNSVAARGNRTYVADAGGNALLRVRRNGDVETVFVFPHEAPVQIPGAPPGAMIEADPVPNSVVVGPDGAFYVGQLTGFPFTPGTATVWRFEVGEEPTVYADGFTNIIDLAFTEDGDLLVLEIAHNGLLAAFGPDGDWTGALIHVDRHDTSRHTVLLEDPLFAPGGIAVRDDHAYISNRSVFAGEGEILRVQLGH</sequence>
<reference evidence="2 3" key="1">
    <citation type="submission" date="2019-07" db="EMBL/GenBank/DDBJ databases">
        <title>Whole genome shotgun sequence of Cellulomonas aerilata NBRC 106308.</title>
        <authorList>
            <person name="Hosoyama A."/>
            <person name="Uohara A."/>
            <person name="Ohji S."/>
            <person name="Ichikawa N."/>
        </authorList>
    </citation>
    <scope>NUCLEOTIDE SEQUENCE [LARGE SCALE GENOMIC DNA]</scope>
    <source>
        <strain evidence="2 3">NBRC 106308</strain>
    </source>
</reference>
<organism evidence="2 3">
    <name type="scientific">Cellulomonas aerilata</name>
    <dbReference type="NCBI Taxonomy" id="515326"/>
    <lineage>
        <taxon>Bacteria</taxon>
        <taxon>Bacillati</taxon>
        <taxon>Actinomycetota</taxon>
        <taxon>Actinomycetes</taxon>
        <taxon>Micrococcales</taxon>
        <taxon>Cellulomonadaceae</taxon>
        <taxon>Cellulomonas</taxon>
    </lineage>
</organism>
<comment type="caution">
    <text evidence="2">The sequence shown here is derived from an EMBL/GenBank/DDBJ whole genome shotgun (WGS) entry which is preliminary data.</text>
</comment>
<dbReference type="SUPFAM" id="SSF63825">
    <property type="entry name" value="YWTD domain"/>
    <property type="match status" value="1"/>
</dbReference>
<evidence type="ECO:0000256" key="1">
    <source>
        <dbReference type="SAM" id="SignalP"/>
    </source>
</evidence>
<protein>
    <recommendedName>
        <fullName evidence="4">ScyD/ScyE family protein</fullName>
    </recommendedName>
</protein>
<accession>A0A512DA61</accession>
<dbReference type="Gene3D" id="2.120.10.30">
    <property type="entry name" value="TolB, C-terminal domain"/>
    <property type="match status" value="2"/>
</dbReference>
<evidence type="ECO:0000313" key="3">
    <source>
        <dbReference type="Proteomes" id="UP000321181"/>
    </source>
</evidence>
<gene>
    <name evidence="2" type="ORF">CAE01nite_09920</name>
</gene>
<keyword evidence="1" id="KW-0732">Signal</keyword>
<dbReference type="InterPro" id="IPR048031">
    <property type="entry name" value="ScyD/ScyE-like"/>
</dbReference>
<dbReference type="AlphaFoldDB" id="A0A512DA61"/>
<keyword evidence="3" id="KW-1185">Reference proteome</keyword>
<feature type="chain" id="PRO_5038467703" description="ScyD/ScyE family protein" evidence="1">
    <location>
        <begin position="28"/>
        <end position="396"/>
    </location>
</feature>
<proteinExistence type="predicted"/>
<dbReference type="NCBIfam" id="NF033206">
    <property type="entry name" value="ScyE_fam"/>
    <property type="match status" value="1"/>
</dbReference>
<dbReference type="RefSeq" id="WP_186816427.1">
    <property type="nucleotide sequence ID" value="NZ_BAAARM010000002.1"/>
</dbReference>
<dbReference type="EMBL" id="BJYY01000006">
    <property type="protein sequence ID" value="GEO33267.1"/>
    <property type="molecule type" value="Genomic_DNA"/>
</dbReference>
<dbReference type="InterPro" id="IPR011042">
    <property type="entry name" value="6-blade_b-propeller_TolB-like"/>
</dbReference>
<dbReference type="Proteomes" id="UP000321181">
    <property type="component" value="Unassembled WGS sequence"/>
</dbReference>
<evidence type="ECO:0008006" key="4">
    <source>
        <dbReference type="Google" id="ProtNLM"/>
    </source>
</evidence>